<dbReference type="EMBL" id="JBETME010000008">
    <property type="protein sequence ID" value="MES4992417.1"/>
    <property type="molecule type" value="Genomic_DNA"/>
</dbReference>
<dbReference type="InterPro" id="IPR011670">
    <property type="entry name" value="DUF1612"/>
</dbReference>
<evidence type="ECO:0000313" key="5">
    <source>
        <dbReference type="Proteomes" id="UP001438189"/>
    </source>
</evidence>
<dbReference type="NCBIfam" id="NF040876">
    <property type="entry name" value="RHE_PE00001_fam"/>
    <property type="match status" value="1"/>
</dbReference>
<dbReference type="Pfam" id="PF07756">
    <property type="entry name" value="DUF1612"/>
    <property type="match status" value="1"/>
</dbReference>
<dbReference type="Proteomes" id="UP001438189">
    <property type="component" value="Unassembled WGS sequence"/>
</dbReference>
<dbReference type="InterPro" id="IPR021068">
    <property type="entry name" value="HTH_DNA-bd"/>
</dbReference>
<protein>
    <submittedName>
        <fullName evidence="4">RHE_PE00001 family protein</fullName>
    </submittedName>
</protein>
<accession>A0ABD5LR45</accession>
<organism evidence="4 5">
    <name type="scientific">Agrobacterium radiobacter</name>
    <dbReference type="NCBI Taxonomy" id="362"/>
    <lineage>
        <taxon>Bacteria</taxon>
        <taxon>Pseudomonadati</taxon>
        <taxon>Pseudomonadota</taxon>
        <taxon>Alphaproteobacteria</taxon>
        <taxon>Hyphomicrobiales</taxon>
        <taxon>Rhizobiaceae</taxon>
        <taxon>Rhizobium/Agrobacterium group</taxon>
        <taxon>Agrobacterium</taxon>
        <taxon>Agrobacterium tumefaciens complex</taxon>
    </lineage>
</organism>
<feature type="region of interest" description="Disordered" evidence="1">
    <location>
        <begin position="117"/>
        <end position="136"/>
    </location>
</feature>
<dbReference type="RefSeq" id="WP_353574375.1">
    <property type="nucleotide sequence ID" value="NZ_JBETME010000008.1"/>
</dbReference>
<evidence type="ECO:0000313" key="4">
    <source>
        <dbReference type="EMBL" id="MES4992417.1"/>
    </source>
</evidence>
<evidence type="ECO:0000259" key="2">
    <source>
        <dbReference type="Pfam" id="PF07756"/>
    </source>
</evidence>
<dbReference type="InterPro" id="IPR048017">
    <property type="entry name" value="Y4cF-like"/>
</dbReference>
<dbReference type="AlphaFoldDB" id="A0ABD5LR45"/>
<dbReference type="Pfam" id="PF11972">
    <property type="entry name" value="HTH_13"/>
    <property type="match status" value="1"/>
</dbReference>
<gene>
    <name evidence="4" type="ORF">ABVB70_18945</name>
</gene>
<feature type="domain" description="DUF1612" evidence="2">
    <location>
        <begin position="181"/>
        <end position="306"/>
    </location>
</feature>
<reference evidence="4 5" key="1">
    <citation type="submission" date="2024-06" db="EMBL/GenBank/DDBJ databases">
        <title>Genome sequencing of Agrobacterium spp. from tobacco in Serbia.</title>
        <authorList>
            <person name="Ilicic R.J."/>
            <person name="Studholme D.J."/>
            <person name="Jelusic A."/>
            <person name="Barac G."/>
            <person name="Bagi F."/>
            <person name="Popovic Milovanovic T."/>
        </authorList>
    </citation>
    <scope>NUCLEOTIDE SEQUENCE [LARGE SCALE GENOMIC DNA]</scope>
    <source>
        <strain evidence="4 5">DA1</strain>
    </source>
</reference>
<comment type="caution">
    <text evidence="4">The sequence shown here is derived from an EMBL/GenBank/DDBJ whole genome shotgun (WGS) entry which is preliminary data.</text>
</comment>
<evidence type="ECO:0000256" key="1">
    <source>
        <dbReference type="SAM" id="MobiDB-lite"/>
    </source>
</evidence>
<proteinExistence type="predicted"/>
<name>A0ABD5LR45_AGRRD</name>
<feature type="domain" description="HTH DNA binding" evidence="3">
    <location>
        <begin position="315"/>
        <end position="368"/>
    </location>
</feature>
<evidence type="ECO:0000259" key="3">
    <source>
        <dbReference type="Pfam" id="PF11972"/>
    </source>
</evidence>
<sequence>MTCEIGDLPLEALLPEIATAEDQLARLDEVVRRSPVGQGFAERVHFAEAVASMWVAGELVHVEDLVLHDANRDVRTPTHEITIAHSIMRARRRIATAEADWGVSKAGMAGLIGGRATTMEAGKPGKGTKPASLGPEASTDGYDDFAAELANIDVVLERSTRLLNKAGEMARPEALSVGELVIRDPEWDEESRLSEWTAILHQVENLPVTLGAVLLWDAWENLEPLQRQHWLGAQLVNSYLRARGKVSSHLFCMNVGLKTVTRERRRSRDRTVRLLSGLEALAGGAELAMKEIIRLAQVRERLDRKLRAKRSSSSLPGLVELLMVRPLVSSSMIVKDLKISHRAALNLVAELGVREVTGRGSFRAWSIL</sequence>